<evidence type="ECO:0000259" key="13">
    <source>
        <dbReference type="PROSITE" id="PS50262"/>
    </source>
</evidence>
<keyword evidence="8 11" id="KW-0675">Receptor</keyword>
<sequence length="372" mass="41896">MTGTFELLNFLLCAANTGFQDVMDMTPTPSSGNNNLNDANTCGVDLSQDAIYLPVIYGIFFVIGTPLNLMALFGLYRLIKTENVLPVYVINLLLSDLLQLFTLPLWMDYYSRGHSWRFGSTSCQLLGVSFYVSIYTGIAFMCIIALERYLAISKPLRFQALRKLNFARWIALSIWVVVALPPSIALHTMQPNDNHTLCMERYPSKEGFITYRLITLTLSFLIPLSFILFLHRKTLRSLSAIGALGAEEKHRIRGFLILLVVIFILVLGPYHVTGCVKYIGLLLHGDACEWEKAVFVPYQLGRGLLSLNSLLDPVLYTFLRNDFRAAAGHYLPCLRRMQESVNRSVSHQRTTTKSTSGLVDQPVITINTEPHS</sequence>
<dbReference type="InterPro" id="IPR000276">
    <property type="entry name" value="GPCR_Rhodpsn"/>
</dbReference>
<reference evidence="14 15" key="1">
    <citation type="submission" date="2021-04" db="EMBL/GenBank/DDBJ databases">
        <authorList>
            <person name="De Guttry C."/>
            <person name="Zahm M."/>
            <person name="Klopp C."/>
            <person name="Cabau C."/>
            <person name="Louis A."/>
            <person name="Berthelot C."/>
            <person name="Parey E."/>
            <person name="Roest Crollius H."/>
            <person name="Montfort J."/>
            <person name="Robinson-Rechavi M."/>
            <person name="Bucao C."/>
            <person name="Bouchez O."/>
            <person name="Gislard M."/>
            <person name="Lluch J."/>
            <person name="Milhes M."/>
            <person name="Lampietro C."/>
            <person name="Lopez Roques C."/>
            <person name="Donnadieu C."/>
            <person name="Braasch I."/>
            <person name="Desvignes T."/>
            <person name="Postlethwait J."/>
            <person name="Bobe J."/>
            <person name="Wedekind C."/>
            <person name="Guiguen Y."/>
        </authorList>
    </citation>
    <scope>NUCLEOTIDE SEQUENCE [LARGE SCALE GENOMIC DNA]</scope>
    <source>
        <strain evidence="14">Cs_M1</strain>
        <tissue evidence="14">Blood</tissue>
    </source>
</reference>
<evidence type="ECO:0000313" key="14">
    <source>
        <dbReference type="EMBL" id="KAK6328149.1"/>
    </source>
</evidence>
<keyword evidence="3 11" id="KW-0812">Transmembrane</keyword>
<evidence type="ECO:0000256" key="3">
    <source>
        <dbReference type="ARBA" id="ARBA00022692"/>
    </source>
</evidence>
<dbReference type="PRINTS" id="PR01157">
    <property type="entry name" value="P2YPURNOCPTR"/>
</dbReference>
<keyword evidence="6 12" id="KW-0472">Membrane</keyword>
<evidence type="ECO:0000256" key="8">
    <source>
        <dbReference type="ARBA" id="ARBA00023170"/>
    </source>
</evidence>
<dbReference type="Proteomes" id="UP001356427">
    <property type="component" value="Unassembled WGS sequence"/>
</dbReference>
<dbReference type="GO" id="GO:0004930">
    <property type="term" value="F:G protein-coupled receptor activity"/>
    <property type="evidence" value="ECO:0007669"/>
    <property type="project" value="UniProtKB-KW"/>
</dbReference>
<evidence type="ECO:0000256" key="11">
    <source>
        <dbReference type="RuleBase" id="RU000688"/>
    </source>
</evidence>
<dbReference type="SUPFAM" id="SSF81321">
    <property type="entry name" value="Family A G protein-coupled receptor-like"/>
    <property type="match status" value="1"/>
</dbReference>
<keyword evidence="5 11" id="KW-0297">G-protein coupled receptor</keyword>
<feature type="transmembrane region" description="Helical" evidence="12">
    <location>
        <begin position="88"/>
        <end position="106"/>
    </location>
</feature>
<comment type="caution">
    <text evidence="14">The sequence shown here is derived from an EMBL/GenBank/DDBJ whole genome shotgun (WGS) entry which is preliminary data.</text>
</comment>
<evidence type="ECO:0000256" key="1">
    <source>
        <dbReference type="ARBA" id="ARBA00004651"/>
    </source>
</evidence>
<name>A0AAN8MCL2_9TELE</name>
<keyword evidence="4 12" id="KW-1133">Transmembrane helix</keyword>
<evidence type="ECO:0000256" key="10">
    <source>
        <dbReference type="ARBA" id="ARBA00023224"/>
    </source>
</evidence>
<evidence type="ECO:0000256" key="4">
    <source>
        <dbReference type="ARBA" id="ARBA00022989"/>
    </source>
</evidence>
<evidence type="ECO:0000313" key="15">
    <source>
        <dbReference type="Proteomes" id="UP001356427"/>
    </source>
</evidence>
<feature type="domain" description="G-protein coupled receptors family 1 profile" evidence="13">
    <location>
        <begin position="67"/>
        <end position="316"/>
    </location>
</feature>
<dbReference type="PANTHER" id="PTHR24234:SF8">
    <property type="entry name" value="G-PROTEIN COUPLED RECEPTOR 4-LIKE"/>
    <property type="match status" value="1"/>
</dbReference>
<evidence type="ECO:0000256" key="2">
    <source>
        <dbReference type="ARBA" id="ARBA00022475"/>
    </source>
</evidence>
<evidence type="ECO:0000256" key="5">
    <source>
        <dbReference type="ARBA" id="ARBA00023040"/>
    </source>
</evidence>
<dbReference type="InterPro" id="IPR017452">
    <property type="entry name" value="GPCR_Rhodpsn_7TM"/>
</dbReference>
<dbReference type="PRINTS" id="PR00237">
    <property type="entry name" value="GPCRRHODOPSN"/>
</dbReference>
<dbReference type="PANTHER" id="PTHR24234">
    <property type="entry name" value="LYSOPHOSPHATIDIC ACID RECEPTOR 5/SPHINGOSYLPHOSPHORYLCHOLINE RECEPTOR"/>
    <property type="match status" value="1"/>
</dbReference>
<dbReference type="Gene3D" id="1.20.1070.10">
    <property type="entry name" value="Rhodopsin 7-helix transmembrane proteins"/>
    <property type="match status" value="1"/>
</dbReference>
<dbReference type="AlphaFoldDB" id="A0AAN8MCL2"/>
<comment type="subcellular location">
    <subcellularLocation>
        <location evidence="1">Cell membrane</location>
        <topology evidence="1">Multi-pass membrane protein</topology>
    </subcellularLocation>
</comment>
<keyword evidence="9" id="KW-0325">Glycoprotein</keyword>
<evidence type="ECO:0000256" key="9">
    <source>
        <dbReference type="ARBA" id="ARBA00023180"/>
    </source>
</evidence>
<feature type="transmembrane region" description="Helical" evidence="12">
    <location>
        <begin position="55"/>
        <end position="76"/>
    </location>
</feature>
<keyword evidence="15" id="KW-1185">Reference proteome</keyword>
<feature type="transmembrane region" description="Helical" evidence="12">
    <location>
        <begin position="252"/>
        <end position="272"/>
    </location>
</feature>
<feature type="transmembrane region" description="Helical" evidence="12">
    <location>
        <begin position="209"/>
        <end position="231"/>
    </location>
</feature>
<evidence type="ECO:0000256" key="12">
    <source>
        <dbReference type="SAM" id="Phobius"/>
    </source>
</evidence>
<evidence type="ECO:0000256" key="6">
    <source>
        <dbReference type="ARBA" id="ARBA00023136"/>
    </source>
</evidence>
<gene>
    <name evidence="14" type="ORF">J4Q44_G00001270</name>
</gene>
<dbReference type="PROSITE" id="PS00237">
    <property type="entry name" value="G_PROTEIN_RECEP_F1_1"/>
    <property type="match status" value="1"/>
</dbReference>
<keyword evidence="10 11" id="KW-0807">Transducer</keyword>
<feature type="transmembrane region" description="Helical" evidence="12">
    <location>
        <begin position="166"/>
        <end position="189"/>
    </location>
</feature>
<dbReference type="GO" id="GO:0005886">
    <property type="term" value="C:plasma membrane"/>
    <property type="evidence" value="ECO:0007669"/>
    <property type="project" value="UniProtKB-SubCell"/>
</dbReference>
<keyword evidence="2" id="KW-1003">Cell membrane</keyword>
<accession>A0AAN8MCL2</accession>
<dbReference type="Pfam" id="PF00001">
    <property type="entry name" value="7tm_1"/>
    <property type="match status" value="1"/>
</dbReference>
<organism evidence="14 15">
    <name type="scientific">Coregonus suidteri</name>
    <dbReference type="NCBI Taxonomy" id="861788"/>
    <lineage>
        <taxon>Eukaryota</taxon>
        <taxon>Metazoa</taxon>
        <taxon>Chordata</taxon>
        <taxon>Craniata</taxon>
        <taxon>Vertebrata</taxon>
        <taxon>Euteleostomi</taxon>
        <taxon>Actinopterygii</taxon>
        <taxon>Neopterygii</taxon>
        <taxon>Teleostei</taxon>
        <taxon>Protacanthopterygii</taxon>
        <taxon>Salmoniformes</taxon>
        <taxon>Salmonidae</taxon>
        <taxon>Coregoninae</taxon>
        <taxon>Coregonus</taxon>
    </lineage>
</organism>
<dbReference type="EMBL" id="JAGTTL010000001">
    <property type="protein sequence ID" value="KAK6328149.1"/>
    <property type="molecule type" value="Genomic_DNA"/>
</dbReference>
<feature type="transmembrane region" description="Helical" evidence="12">
    <location>
        <begin position="126"/>
        <end position="146"/>
    </location>
</feature>
<keyword evidence="7" id="KW-1015">Disulfide bond</keyword>
<evidence type="ECO:0000256" key="7">
    <source>
        <dbReference type="ARBA" id="ARBA00023157"/>
    </source>
</evidence>
<comment type="similarity">
    <text evidence="11">Belongs to the G-protein coupled receptor 1 family.</text>
</comment>
<proteinExistence type="inferred from homology"/>
<dbReference type="PROSITE" id="PS50262">
    <property type="entry name" value="G_PROTEIN_RECEP_F1_2"/>
    <property type="match status" value="1"/>
</dbReference>
<protein>
    <recommendedName>
        <fullName evidence="13">G-protein coupled receptors family 1 profile domain-containing protein</fullName>
    </recommendedName>
</protein>